<reference evidence="7 8" key="1">
    <citation type="submission" date="2022-11" db="EMBL/GenBank/DDBJ databases">
        <title>Study of microbial diversity in lake waters.</title>
        <authorList>
            <person name="Zhang J."/>
        </authorList>
    </citation>
    <scope>NUCLEOTIDE SEQUENCE [LARGE SCALE GENOMIC DNA]</scope>
    <source>
        <strain evidence="7 8">DT12</strain>
    </source>
</reference>
<dbReference type="CDD" id="cd00093">
    <property type="entry name" value="HTH_XRE"/>
    <property type="match status" value="1"/>
</dbReference>
<organism evidence="7 8">
    <name type="scientific">Tumebacillus lacus</name>
    <dbReference type="NCBI Taxonomy" id="2995335"/>
    <lineage>
        <taxon>Bacteria</taxon>
        <taxon>Bacillati</taxon>
        <taxon>Bacillota</taxon>
        <taxon>Bacilli</taxon>
        <taxon>Bacillales</taxon>
        <taxon>Alicyclobacillaceae</taxon>
        <taxon>Tumebacillus</taxon>
    </lineage>
</organism>
<comment type="subcellular location">
    <subcellularLocation>
        <location evidence="1">Cytoplasm</location>
    </subcellularLocation>
</comment>
<evidence type="ECO:0000313" key="7">
    <source>
        <dbReference type="EMBL" id="MCX7571555.1"/>
    </source>
</evidence>
<evidence type="ECO:0000259" key="6">
    <source>
        <dbReference type="PROSITE" id="PS50943"/>
    </source>
</evidence>
<protein>
    <submittedName>
        <fullName evidence="7">Tetratricopeptide repeat protein</fullName>
    </submittedName>
</protein>
<dbReference type="InterPro" id="IPR010982">
    <property type="entry name" value="Lambda_DNA-bd_dom_sf"/>
</dbReference>
<evidence type="ECO:0000256" key="4">
    <source>
        <dbReference type="ARBA" id="ARBA00022803"/>
    </source>
</evidence>
<dbReference type="SUPFAM" id="SSF48452">
    <property type="entry name" value="TPR-like"/>
    <property type="match status" value="2"/>
</dbReference>
<evidence type="ECO:0000313" key="8">
    <source>
        <dbReference type="Proteomes" id="UP001208017"/>
    </source>
</evidence>
<dbReference type="InterPro" id="IPR019734">
    <property type="entry name" value="TPR_rpt"/>
</dbReference>
<evidence type="ECO:0000256" key="3">
    <source>
        <dbReference type="ARBA" id="ARBA00022737"/>
    </source>
</evidence>
<keyword evidence="8" id="KW-1185">Reference proteome</keyword>
<accession>A0ABT3X7J1</accession>
<keyword evidence="3" id="KW-0677">Repeat</keyword>
<dbReference type="Pfam" id="PF13424">
    <property type="entry name" value="TPR_12"/>
    <property type="match status" value="1"/>
</dbReference>
<keyword evidence="4" id="KW-0802">TPR repeat</keyword>
<dbReference type="RefSeq" id="WP_267152802.1">
    <property type="nucleotide sequence ID" value="NZ_JAPMLT010000011.1"/>
</dbReference>
<keyword evidence="2" id="KW-0963">Cytoplasm</keyword>
<dbReference type="InterPro" id="IPR001387">
    <property type="entry name" value="Cro/C1-type_HTH"/>
</dbReference>
<dbReference type="InterPro" id="IPR011990">
    <property type="entry name" value="TPR-like_helical_dom_sf"/>
</dbReference>
<evidence type="ECO:0000256" key="5">
    <source>
        <dbReference type="ARBA" id="ARBA00038253"/>
    </source>
</evidence>
<evidence type="ECO:0000256" key="2">
    <source>
        <dbReference type="ARBA" id="ARBA00022490"/>
    </source>
</evidence>
<comment type="similarity">
    <text evidence="5">Belongs to the Rap family.</text>
</comment>
<dbReference type="EMBL" id="JAPMLT010000011">
    <property type="protein sequence ID" value="MCX7571555.1"/>
    <property type="molecule type" value="Genomic_DNA"/>
</dbReference>
<dbReference type="PANTHER" id="PTHR46630">
    <property type="entry name" value="TETRATRICOPEPTIDE REPEAT PROTEIN 29"/>
    <property type="match status" value="1"/>
</dbReference>
<sequence>MASLGPKIRQRRLELGMTQGQLAKGLVSASAISQIESDKINPSYKLLVQIAERLEVPLDFFLEEKEGYLEQTTSHKLAKTLIVAKEYANAVPILENLLSANGGNVDETELQLDLAICHLELREYSKAQDFLEKVMISALKHDLLVTYTIALHRLGRLFYEQHNISLAFHYWQKAHESLVEAEDKGEPIDLFVKAEIITNLAITHNHLGNYDRSSELFRDSLTLLHDTTNLHHLATNYLGLGKSYYGKKEYQLAEEYCKEAITIFKSLDNIAYSIKVKVNFAIIQGENGDPHAALETLYECLNEYKLHGFERHSANAHAEVAKLLVHLSRLGEAKAHIDSAITTSEPGSALRGECHYVRALWHHARGEQDAAIVDAKESMRLFLAVEAPQEYHKASLMLSDIYKSLGDYKSATLILEESQQAIQNYLKEKGYL</sequence>
<dbReference type="Pfam" id="PF13181">
    <property type="entry name" value="TPR_8"/>
    <property type="match status" value="1"/>
</dbReference>
<dbReference type="SMART" id="SM00530">
    <property type="entry name" value="HTH_XRE"/>
    <property type="match status" value="1"/>
</dbReference>
<dbReference type="Gene3D" id="1.10.260.40">
    <property type="entry name" value="lambda repressor-like DNA-binding domains"/>
    <property type="match status" value="1"/>
</dbReference>
<feature type="domain" description="HTH cro/C1-type" evidence="6">
    <location>
        <begin position="8"/>
        <end position="61"/>
    </location>
</feature>
<dbReference type="PANTHER" id="PTHR46630:SF1">
    <property type="entry name" value="TETRATRICOPEPTIDE REPEAT PROTEIN 29"/>
    <property type="match status" value="1"/>
</dbReference>
<dbReference type="Proteomes" id="UP001208017">
    <property type="component" value="Unassembled WGS sequence"/>
</dbReference>
<evidence type="ECO:0000256" key="1">
    <source>
        <dbReference type="ARBA" id="ARBA00004496"/>
    </source>
</evidence>
<dbReference type="Pfam" id="PF01381">
    <property type="entry name" value="HTH_3"/>
    <property type="match status" value="1"/>
</dbReference>
<proteinExistence type="inferred from homology"/>
<dbReference type="SUPFAM" id="SSF47413">
    <property type="entry name" value="lambda repressor-like DNA-binding domains"/>
    <property type="match status" value="1"/>
</dbReference>
<dbReference type="Gene3D" id="1.25.40.10">
    <property type="entry name" value="Tetratricopeptide repeat domain"/>
    <property type="match status" value="3"/>
</dbReference>
<dbReference type="PROSITE" id="PS50943">
    <property type="entry name" value="HTH_CROC1"/>
    <property type="match status" value="1"/>
</dbReference>
<dbReference type="SMART" id="SM00028">
    <property type="entry name" value="TPR"/>
    <property type="match status" value="7"/>
</dbReference>
<name>A0ABT3X7J1_9BACL</name>
<dbReference type="Pfam" id="PF14559">
    <property type="entry name" value="TPR_19"/>
    <property type="match status" value="1"/>
</dbReference>
<dbReference type="InterPro" id="IPR051476">
    <property type="entry name" value="Bac_ResReg_Asp_Phosphatase"/>
</dbReference>
<gene>
    <name evidence="7" type="ORF">OS242_16525</name>
</gene>
<comment type="caution">
    <text evidence="7">The sequence shown here is derived from an EMBL/GenBank/DDBJ whole genome shotgun (WGS) entry which is preliminary data.</text>
</comment>